<organism evidence="1 2">
    <name type="scientific">Orbilia oligospora</name>
    <name type="common">Nematode-trapping fungus</name>
    <name type="synonym">Arthrobotrys oligospora</name>
    <dbReference type="NCBI Taxonomy" id="2813651"/>
    <lineage>
        <taxon>Eukaryota</taxon>
        <taxon>Fungi</taxon>
        <taxon>Dikarya</taxon>
        <taxon>Ascomycota</taxon>
        <taxon>Pezizomycotina</taxon>
        <taxon>Orbiliomycetes</taxon>
        <taxon>Orbiliales</taxon>
        <taxon>Orbiliaceae</taxon>
        <taxon>Orbilia</taxon>
    </lineage>
</organism>
<dbReference type="Gene3D" id="2.60.120.200">
    <property type="match status" value="1"/>
</dbReference>
<dbReference type="PANTHER" id="PTHR35332:SF2">
    <property type="entry name" value="REGULATION OF ENOLASE PROTEIN 1"/>
    <property type="match status" value="1"/>
</dbReference>
<name>A0A7C8JN93_ORBOL</name>
<accession>A0A7C8JN93</accession>
<evidence type="ECO:0000313" key="2">
    <source>
        <dbReference type="Proteomes" id="UP000480548"/>
    </source>
</evidence>
<sequence length="239" mass="26752">MSTSGKAHFKIPAIAGTDIWRKPSTMLGAKPTNVFNAPTACLGSKLLRNFHRARISFSLPPRSELNKYDQGGLLLSLKREGEEKENSQWIKTGIEYYLDEPWVGTVCCDKWADWSIAPLGGDADSEIEGPTATIEVERSDDELGKSLWIYLIKGDKRIPLREVNWIFAQEHEDVWVDTVYPNRVVEFSPGRSDGYSWPRLENKRDSGAAAGSKNKGESGKFIITTDCTEKAFSWPLAPL</sequence>
<dbReference type="EMBL" id="WIQZ01000122">
    <property type="protein sequence ID" value="KAF3122304.1"/>
    <property type="molecule type" value="Genomic_DNA"/>
</dbReference>
<dbReference type="InterPro" id="IPR009784">
    <property type="entry name" value="DUF1349"/>
</dbReference>
<comment type="caution">
    <text evidence="1">The sequence shown here is derived from an EMBL/GenBank/DDBJ whole genome shotgun (WGS) entry which is preliminary data.</text>
</comment>
<reference evidence="1 2" key="1">
    <citation type="submission" date="2019-06" db="EMBL/GenBank/DDBJ databases">
        <authorList>
            <person name="Palmer J.M."/>
        </authorList>
    </citation>
    <scope>NUCLEOTIDE SEQUENCE [LARGE SCALE GENOMIC DNA]</scope>
    <source>
        <strain evidence="1 2">TWF703</strain>
    </source>
</reference>
<dbReference type="Pfam" id="PF07081">
    <property type="entry name" value="DUF1349"/>
    <property type="match status" value="1"/>
</dbReference>
<dbReference type="AlphaFoldDB" id="A0A7C8JN93"/>
<protein>
    <submittedName>
        <fullName evidence="1">Uncharacterized protein</fullName>
    </submittedName>
</protein>
<gene>
    <name evidence="1" type="ORF">TWF703_001450</name>
</gene>
<dbReference type="Proteomes" id="UP000480548">
    <property type="component" value="Unassembled WGS sequence"/>
</dbReference>
<evidence type="ECO:0000313" key="1">
    <source>
        <dbReference type="EMBL" id="KAF3122304.1"/>
    </source>
</evidence>
<proteinExistence type="predicted"/>
<dbReference type="PANTHER" id="PTHR35332">
    <property type="entry name" value="REGULATION OF ENOLASE PROTEIN 1"/>
    <property type="match status" value="1"/>
</dbReference>